<accession>A0A8V0X8C5</accession>
<dbReference type="InterPro" id="IPR003960">
    <property type="entry name" value="ATPase_AAA_CS"/>
</dbReference>
<evidence type="ECO:0000259" key="5">
    <source>
        <dbReference type="Pfam" id="PF17862"/>
    </source>
</evidence>
<dbReference type="InterPro" id="IPR015415">
    <property type="entry name" value="Spast_Vps4_C"/>
</dbReference>
<reference evidence="6" key="2">
    <citation type="submission" date="2025-08" db="UniProtKB">
        <authorList>
            <consortium name="Ensembl"/>
        </authorList>
    </citation>
    <scope>IDENTIFICATION</scope>
    <source>
        <strain evidence="6">broiler</strain>
    </source>
</reference>
<evidence type="ECO:0000313" key="7">
    <source>
        <dbReference type="Proteomes" id="UP000000539"/>
    </source>
</evidence>
<dbReference type="FunFam" id="1.10.8.60:FF:000022">
    <property type="entry name" value="Fidgetin like 1"/>
    <property type="match status" value="1"/>
</dbReference>
<evidence type="ECO:0000256" key="3">
    <source>
        <dbReference type="ARBA" id="ARBA00022840"/>
    </source>
</evidence>
<sequence>MEAPTHGTVHLSDWQKSYFAIASGTCTPGQKADEYRAKILRIQYAWANSEISQVCAANLFKKYAEKYSAIIDSDNIETGLNNYAENILTLAKCQQNDSDKWQSALTTENVFGLKCVQERMQAGKKIQSSQTAPADALVLADKGVSASAAPCLPGLSAFSSTGESERCAGSSKCAARGPHLLEHPLSSKSLQSNVPPVTKTSDILPASSASLSEQIHAGFQAAPLFGNKEMTSGASLKIPDGATTSSEDRILVVGATNRPQEIDEAARRRLVKRLYIPLPEASARKQIVTRLMSKEHSCLSEEEIELIVKQSDGFSGADMTQLCREASLGPIRSLQSMDITTIMPEQVRPIAFVDFESAFGTVRPSVSSKDLELYETWNRTFGCGR</sequence>
<dbReference type="Gene3D" id="3.40.50.300">
    <property type="entry name" value="P-loop containing nucleotide triphosphate hydrolases"/>
    <property type="match status" value="1"/>
</dbReference>
<dbReference type="PANTHER" id="PTHR23074">
    <property type="entry name" value="AAA DOMAIN-CONTAINING"/>
    <property type="match status" value="1"/>
</dbReference>
<dbReference type="Pfam" id="PF09336">
    <property type="entry name" value="Vps4_C"/>
    <property type="match status" value="1"/>
</dbReference>
<gene>
    <name evidence="6" type="primary">FIGNL1</name>
</gene>
<evidence type="ECO:0000259" key="4">
    <source>
        <dbReference type="Pfam" id="PF09336"/>
    </source>
</evidence>
<dbReference type="InterPro" id="IPR027417">
    <property type="entry name" value="P-loop_NTPase"/>
</dbReference>
<evidence type="ECO:0000313" key="6">
    <source>
        <dbReference type="Ensembl" id="ENSGALP00010000799.1"/>
    </source>
</evidence>
<feature type="domain" description="Spastin/Vps4 C-terminal" evidence="4">
    <location>
        <begin position="348"/>
        <end position="382"/>
    </location>
</feature>
<dbReference type="GeneTree" id="ENSGT00940000161552"/>
<dbReference type="Ensembl" id="ENSGALT00010001471.1">
    <property type="protein sequence ID" value="ENSGALP00010000799.1"/>
    <property type="gene ID" value="ENSGALG00010000695.1"/>
</dbReference>
<reference evidence="6" key="3">
    <citation type="submission" date="2025-09" db="UniProtKB">
        <authorList>
            <consortium name="Ensembl"/>
        </authorList>
    </citation>
    <scope>IDENTIFICATION</scope>
    <source>
        <strain evidence="6">broiler</strain>
    </source>
</reference>
<evidence type="ECO:0000256" key="1">
    <source>
        <dbReference type="ARBA" id="ARBA00006914"/>
    </source>
</evidence>
<dbReference type="PANTHER" id="PTHR23074:SF75">
    <property type="entry name" value="DYNEIN REGULATORY COMPLEX PROTEIN 11-RELATED"/>
    <property type="match status" value="1"/>
</dbReference>
<protein>
    <submittedName>
        <fullName evidence="6">Fidgetin like 1</fullName>
    </submittedName>
</protein>
<dbReference type="OrthoDB" id="10251136at2759"/>
<keyword evidence="2" id="KW-0547">Nucleotide-binding</keyword>
<dbReference type="AlphaFoldDB" id="A0A8V0X8C5"/>
<dbReference type="SUPFAM" id="SSF52540">
    <property type="entry name" value="P-loop containing nucleoside triphosphate hydrolases"/>
    <property type="match status" value="1"/>
</dbReference>
<dbReference type="InterPro" id="IPR041569">
    <property type="entry name" value="AAA_lid_3"/>
</dbReference>
<proteinExistence type="inferred from homology"/>
<dbReference type="GO" id="GO:0016887">
    <property type="term" value="F:ATP hydrolysis activity"/>
    <property type="evidence" value="ECO:0007669"/>
    <property type="project" value="InterPro"/>
</dbReference>
<name>A0A8V0X8C5_CHICK</name>
<keyword evidence="7" id="KW-1185">Reference proteome</keyword>
<organism evidence="6 7">
    <name type="scientific">Gallus gallus</name>
    <name type="common">Chicken</name>
    <dbReference type="NCBI Taxonomy" id="9031"/>
    <lineage>
        <taxon>Eukaryota</taxon>
        <taxon>Metazoa</taxon>
        <taxon>Chordata</taxon>
        <taxon>Craniata</taxon>
        <taxon>Vertebrata</taxon>
        <taxon>Euteleostomi</taxon>
        <taxon>Archelosauria</taxon>
        <taxon>Archosauria</taxon>
        <taxon>Dinosauria</taxon>
        <taxon>Saurischia</taxon>
        <taxon>Theropoda</taxon>
        <taxon>Coelurosauria</taxon>
        <taxon>Aves</taxon>
        <taxon>Neognathae</taxon>
        <taxon>Galloanserae</taxon>
        <taxon>Galliformes</taxon>
        <taxon>Phasianidae</taxon>
        <taxon>Phasianinae</taxon>
        <taxon>Gallus</taxon>
    </lineage>
</organism>
<dbReference type="PROSITE" id="PS00674">
    <property type="entry name" value="AAA"/>
    <property type="match status" value="1"/>
</dbReference>
<dbReference type="Pfam" id="PF17862">
    <property type="entry name" value="AAA_lid_3"/>
    <property type="match status" value="1"/>
</dbReference>
<dbReference type="InterPro" id="IPR050304">
    <property type="entry name" value="MT-severing_AAA_ATPase"/>
</dbReference>
<keyword evidence="3" id="KW-0067">ATP-binding</keyword>
<comment type="similarity">
    <text evidence="1">Belongs to the AAA ATPase family.</text>
</comment>
<evidence type="ECO:0000256" key="2">
    <source>
        <dbReference type="ARBA" id="ARBA00022741"/>
    </source>
</evidence>
<reference evidence="6" key="1">
    <citation type="submission" date="2020-11" db="EMBL/GenBank/DDBJ databases">
        <title>Gallus gallus (Chicken) genome, bGalGal1, GRCg7b, maternal haplotype autosomes + Z &amp; W.</title>
        <authorList>
            <person name="Warren W."/>
            <person name="Formenti G."/>
            <person name="Fedrigo O."/>
            <person name="Haase B."/>
            <person name="Mountcastle J."/>
            <person name="Balacco J."/>
            <person name="Tracey A."/>
            <person name="Schneider V."/>
            <person name="Okimoto R."/>
            <person name="Cheng H."/>
            <person name="Hawken R."/>
            <person name="Howe K."/>
            <person name="Jarvis E.D."/>
        </authorList>
    </citation>
    <scope>NUCLEOTIDE SEQUENCE [LARGE SCALE GENOMIC DNA]</scope>
    <source>
        <strain evidence="6">Broiler</strain>
    </source>
</reference>
<dbReference type="Gene3D" id="1.10.8.60">
    <property type="match status" value="1"/>
</dbReference>
<dbReference type="GO" id="GO:0005524">
    <property type="term" value="F:ATP binding"/>
    <property type="evidence" value="ECO:0007669"/>
    <property type="project" value="UniProtKB-KW"/>
</dbReference>
<dbReference type="Proteomes" id="UP000000539">
    <property type="component" value="Chromosome 2"/>
</dbReference>
<feature type="domain" description="AAA ATPase AAA+ lid" evidence="5">
    <location>
        <begin position="303"/>
        <end position="337"/>
    </location>
</feature>